<evidence type="ECO:0000256" key="2">
    <source>
        <dbReference type="SAM" id="Phobius"/>
    </source>
</evidence>
<evidence type="ECO:0000256" key="1">
    <source>
        <dbReference type="SAM" id="MobiDB-lite"/>
    </source>
</evidence>
<accession>A0ABQ7FBX6</accession>
<dbReference type="EMBL" id="WHPN01000392">
    <property type="protein sequence ID" value="KAF4405978.1"/>
    <property type="molecule type" value="Genomic_DNA"/>
</dbReference>
<keyword evidence="4" id="KW-1185">Reference proteome</keyword>
<keyword evidence="2" id="KW-0812">Transmembrane</keyword>
<sequence length="282" mass="28767">MSHQQPPPPSGPYDGGQQHNPYAAGPPPQQPGYGYPQGAQPGPQGHAGVPPQGGPGYGYPPAGAPGAPGGQPWPPQAPPPSRGLGKGAIIGIAAGALVVLLVVGFGVVSMLGGPEGTEKLTAPQTLLDGDYEKAPDSSQLQQQRDMLQDELPSDGTAVVAQYTQGGDATKGALILSGAWGDIDSDPADTRKDALDGMAQGQGAEVVQSPKDFGSGDDVLSCQVLKATQGLGELYMPACAWSDNSTMAVVAVVSPDYTSEDSVNLDEYADTVSKVRDETVQPK</sequence>
<organism evidence="3 4">
    <name type="scientific">Streptomyces lycii</name>
    <dbReference type="NCBI Taxonomy" id="2654337"/>
    <lineage>
        <taxon>Bacteria</taxon>
        <taxon>Bacillati</taxon>
        <taxon>Actinomycetota</taxon>
        <taxon>Actinomycetes</taxon>
        <taxon>Kitasatosporales</taxon>
        <taxon>Streptomycetaceae</taxon>
        <taxon>Streptomyces</taxon>
    </lineage>
</organism>
<proteinExistence type="predicted"/>
<evidence type="ECO:0000313" key="4">
    <source>
        <dbReference type="Proteomes" id="UP000621266"/>
    </source>
</evidence>
<keyword evidence="2" id="KW-0472">Membrane</keyword>
<evidence type="ECO:0000313" key="3">
    <source>
        <dbReference type="EMBL" id="KAF4405978.1"/>
    </source>
</evidence>
<feature type="compositionally biased region" description="Pro residues" evidence="1">
    <location>
        <begin position="1"/>
        <end position="11"/>
    </location>
</feature>
<feature type="region of interest" description="Disordered" evidence="1">
    <location>
        <begin position="1"/>
        <end position="82"/>
    </location>
</feature>
<dbReference type="Proteomes" id="UP000621266">
    <property type="component" value="Unassembled WGS sequence"/>
</dbReference>
<feature type="compositionally biased region" description="Pro residues" evidence="1">
    <location>
        <begin position="71"/>
        <end position="81"/>
    </location>
</feature>
<protein>
    <submittedName>
        <fullName evidence="3">Uncharacterized protein</fullName>
    </submittedName>
</protein>
<keyword evidence="2" id="KW-1133">Transmembrane helix</keyword>
<comment type="caution">
    <text evidence="3">The sequence shown here is derived from an EMBL/GenBank/DDBJ whole genome shotgun (WGS) entry which is preliminary data.</text>
</comment>
<dbReference type="RefSeq" id="WP_156207424.1">
    <property type="nucleotide sequence ID" value="NZ_WHPN01000392.1"/>
</dbReference>
<feature type="transmembrane region" description="Helical" evidence="2">
    <location>
        <begin position="88"/>
        <end position="111"/>
    </location>
</feature>
<feature type="compositionally biased region" description="Low complexity" evidence="1">
    <location>
        <begin position="31"/>
        <end position="50"/>
    </location>
</feature>
<reference evidence="3 4" key="1">
    <citation type="submission" date="2019-10" db="EMBL/GenBank/DDBJ databases">
        <title>Streptomyces tenebrisbrunneis sp.nov., an endogenous actinomycete isolated from of Lycium ruthenicum.</title>
        <authorList>
            <person name="Ma L."/>
        </authorList>
    </citation>
    <scope>NUCLEOTIDE SEQUENCE [LARGE SCALE GENOMIC DNA]</scope>
    <source>
        <strain evidence="3 4">TRM 66187</strain>
    </source>
</reference>
<name>A0ABQ7FBX6_9ACTN</name>
<gene>
    <name evidence="3" type="ORF">GCU69_27275</name>
</gene>